<evidence type="ECO:0000256" key="10">
    <source>
        <dbReference type="PIRNR" id="PIRNR009998"/>
    </source>
</evidence>
<evidence type="ECO:0000256" key="8">
    <source>
        <dbReference type="ARBA" id="ARBA00023212"/>
    </source>
</evidence>
<dbReference type="Gene3D" id="3.30.450.30">
    <property type="entry name" value="Dynein light chain 2a, cytoplasmic"/>
    <property type="match status" value="1"/>
</dbReference>
<dbReference type="GO" id="GO:0007018">
    <property type="term" value="P:microtubule-based movement"/>
    <property type="evidence" value="ECO:0007669"/>
    <property type="project" value="UniProtKB-UniRule"/>
</dbReference>
<keyword evidence="6 10" id="KW-0243">Dynein</keyword>
<name>A0AAW1Q6J7_9CHLO</name>
<comment type="function">
    <text evidence="9">Acts as one of several non-catalytic accessory components of the cytoplasmic dynein 1 complex that are thought to be involved in linking dynein to cargos and to adapter proteins that regulate dynein function. Cytoplasmic dynein 1 acts as a motor for the intracellular retrograde motility of vesicles and organelles along microtubules.</text>
</comment>
<keyword evidence="5 10" id="KW-0493">Microtubule</keyword>
<dbReference type="InterPro" id="IPR004942">
    <property type="entry name" value="Roadblock/LAMTOR2_dom"/>
</dbReference>
<dbReference type="Pfam" id="PF03259">
    <property type="entry name" value="Robl_LC7"/>
    <property type="match status" value="1"/>
</dbReference>
<evidence type="ECO:0000256" key="4">
    <source>
        <dbReference type="ARBA" id="ARBA00022490"/>
    </source>
</evidence>
<accession>A0AAW1Q6J7</accession>
<dbReference type="PIRSF" id="PIRSF009998">
    <property type="entry name" value="DLC7"/>
    <property type="match status" value="1"/>
</dbReference>
<dbReference type="GO" id="GO:0005737">
    <property type="term" value="C:cytoplasm"/>
    <property type="evidence" value="ECO:0007669"/>
    <property type="project" value="UniProtKB-UniRule"/>
</dbReference>
<keyword evidence="4 10" id="KW-0963">Cytoplasm</keyword>
<evidence type="ECO:0000313" key="13">
    <source>
        <dbReference type="Proteomes" id="UP001489004"/>
    </source>
</evidence>
<dbReference type="FunFam" id="3.30.450.30:FF:000011">
    <property type="entry name" value="Dynein light chain roadblock"/>
    <property type="match status" value="1"/>
</dbReference>
<dbReference type="EMBL" id="JALJOR010000006">
    <property type="protein sequence ID" value="KAK9815907.1"/>
    <property type="molecule type" value="Genomic_DNA"/>
</dbReference>
<comment type="similarity">
    <text evidence="2 10">Belongs to the GAMAD family.</text>
</comment>
<protein>
    <recommendedName>
        <fullName evidence="10">Dynein light chain roadblock</fullName>
    </recommendedName>
</protein>
<comment type="caution">
    <text evidence="12">The sequence shown here is derived from an EMBL/GenBank/DDBJ whole genome shotgun (WGS) entry which is preliminary data.</text>
</comment>
<keyword evidence="3 10" id="KW-0813">Transport</keyword>
<dbReference type="GO" id="GO:0045505">
    <property type="term" value="F:dynein intermediate chain binding"/>
    <property type="evidence" value="ECO:0007669"/>
    <property type="project" value="UniProtKB-UniRule"/>
</dbReference>
<keyword evidence="8 10" id="KW-0206">Cytoskeleton</keyword>
<dbReference type="SMART" id="SM00960">
    <property type="entry name" value="Robl_LC7"/>
    <property type="match status" value="1"/>
</dbReference>
<organism evidence="12 13">
    <name type="scientific">[Myrmecia] bisecta</name>
    <dbReference type="NCBI Taxonomy" id="41462"/>
    <lineage>
        <taxon>Eukaryota</taxon>
        <taxon>Viridiplantae</taxon>
        <taxon>Chlorophyta</taxon>
        <taxon>core chlorophytes</taxon>
        <taxon>Trebouxiophyceae</taxon>
        <taxon>Trebouxiales</taxon>
        <taxon>Trebouxiaceae</taxon>
        <taxon>Myrmecia</taxon>
    </lineage>
</organism>
<comment type="subcellular location">
    <subcellularLocation>
        <location evidence="1 10">Cytoplasm</location>
        <location evidence="1 10">Cytoskeleton</location>
    </subcellularLocation>
</comment>
<evidence type="ECO:0000256" key="6">
    <source>
        <dbReference type="ARBA" id="ARBA00023017"/>
    </source>
</evidence>
<sequence length="107" mass="11906">MGDIAVVEEALKRISSHKGILGVIIVNGDGIPIRSTFENSVTVQYAGLVSHLTYKARSAVKQLNHGEPEDELQFLRIRSKKHEILIAPDFDKAHEYQLVIVQNPSTD</sequence>
<dbReference type="InterPro" id="IPR016561">
    <property type="entry name" value="DYNLRB1/2"/>
</dbReference>
<dbReference type="Proteomes" id="UP001489004">
    <property type="component" value="Unassembled WGS sequence"/>
</dbReference>
<keyword evidence="7 10" id="KW-0505">Motor protein</keyword>
<dbReference type="PANTHER" id="PTHR10779">
    <property type="entry name" value="DYNEIN LIGHT CHAIN ROADBLOCK"/>
    <property type="match status" value="1"/>
</dbReference>
<evidence type="ECO:0000259" key="11">
    <source>
        <dbReference type="SMART" id="SM00960"/>
    </source>
</evidence>
<proteinExistence type="inferred from homology"/>
<reference evidence="12 13" key="1">
    <citation type="journal article" date="2024" name="Nat. Commun.">
        <title>Phylogenomics reveals the evolutionary origins of lichenization in chlorophyte algae.</title>
        <authorList>
            <person name="Puginier C."/>
            <person name="Libourel C."/>
            <person name="Otte J."/>
            <person name="Skaloud P."/>
            <person name="Haon M."/>
            <person name="Grisel S."/>
            <person name="Petersen M."/>
            <person name="Berrin J.G."/>
            <person name="Delaux P.M."/>
            <person name="Dal Grande F."/>
            <person name="Keller J."/>
        </authorList>
    </citation>
    <scope>NUCLEOTIDE SEQUENCE [LARGE SCALE GENOMIC DNA]</scope>
    <source>
        <strain evidence="12 13">SAG 2043</strain>
    </source>
</reference>
<dbReference type="SUPFAM" id="SSF103196">
    <property type="entry name" value="Roadblock/LC7 domain"/>
    <property type="match status" value="1"/>
</dbReference>
<gene>
    <name evidence="12" type="ORF">WJX72_011732</name>
</gene>
<evidence type="ECO:0000256" key="5">
    <source>
        <dbReference type="ARBA" id="ARBA00022701"/>
    </source>
</evidence>
<dbReference type="GO" id="GO:0005874">
    <property type="term" value="C:microtubule"/>
    <property type="evidence" value="ECO:0007669"/>
    <property type="project" value="UniProtKB-UniRule"/>
</dbReference>
<feature type="domain" description="Roadblock/LAMTOR2" evidence="11">
    <location>
        <begin position="7"/>
        <end position="102"/>
    </location>
</feature>
<dbReference type="GO" id="GO:0005868">
    <property type="term" value="C:cytoplasmic dynein complex"/>
    <property type="evidence" value="ECO:0007669"/>
    <property type="project" value="UniProtKB-UniRule"/>
</dbReference>
<evidence type="ECO:0000256" key="9">
    <source>
        <dbReference type="ARBA" id="ARBA00025362"/>
    </source>
</evidence>
<evidence type="ECO:0000256" key="7">
    <source>
        <dbReference type="ARBA" id="ARBA00023175"/>
    </source>
</evidence>
<evidence type="ECO:0000256" key="2">
    <source>
        <dbReference type="ARBA" id="ARBA00007191"/>
    </source>
</evidence>
<keyword evidence="13" id="KW-1185">Reference proteome</keyword>
<evidence type="ECO:0000313" key="12">
    <source>
        <dbReference type="EMBL" id="KAK9815907.1"/>
    </source>
</evidence>
<dbReference type="AlphaFoldDB" id="A0AAW1Q6J7"/>
<evidence type="ECO:0000256" key="1">
    <source>
        <dbReference type="ARBA" id="ARBA00004245"/>
    </source>
</evidence>
<evidence type="ECO:0000256" key="3">
    <source>
        <dbReference type="ARBA" id="ARBA00022448"/>
    </source>
</evidence>